<keyword evidence="3" id="KW-1185">Reference proteome</keyword>
<protein>
    <submittedName>
        <fullName evidence="2">Uncharacterized protein</fullName>
    </submittedName>
</protein>
<feature type="region of interest" description="Disordered" evidence="1">
    <location>
        <begin position="15"/>
        <end position="48"/>
    </location>
</feature>
<evidence type="ECO:0000256" key="1">
    <source>
        <dbReference type="SAM" id="MobiDB-lite"/>
    </source>
</evidence>
<evidence type="ECO:0000313" key="2">
    <source>
        <dbReference type="EMBL" id="RKH52407.1"/>
    </source>
</evidence>
<accession>A0A3A8P7C9</accession>
<dbReference type="Proteomes" id="UP000272888">
    <property type="component" value="Unassembled WGS sequence"/>
</dbReference>
<comment type="caution">
    <text evidence="2">The sequence shown here is derived from an EMBL/GenBank/DDBJ whole genome shotgun (WGS) entry which is preliminary data.</text>
</comment>
<organism evidence="2 3">
    <name type="scientific">Corallococcus llansteffanensis</name>
    <dbReference type="NCBI Taxonomy" id="2316731"/>
    <lineage>
        <taxon>Bacteria</taxon>
        <taxon>Pseudomonadati</taxon>
        <taxon>Myxococcota</taxon>
        <taxon>Myxococcia</taxon>
        <taxon>Myxococcales</taxon>
        <taxon>Cystobacterineae</taxon>
        <taxon>Myxococcaceae</taxon>
        <taxon>Corallococcus</taxon>
    </lineage>
</organism>
<dbReference type="EMBL" id="RAWB01000357">
    <property type="protein sequence ID" value="RKH52407.1"/>
    <property type="molecule type" value="Genomic_DNA"/>
</dbReference>
<dbReference type="AlphaFoldDB" id="A0A3A8P7C9"/>
<reference evidence="3" key="1">
    <citation type="submission" date="2018-09" db="EMBL/GenBank/DDBJ databases">
        <authorList>
            <person name="Livingstone P.G."/>
            <person name="Whitworth D.E."/>
        </authorList>
    </citation>
    <scope>NUCLEOTIDE SEQUENCE [LARGE SCALE GENOMIC DNA]</scope>
    <source>
        <strain evidence="3">CA051B</strain>
    </source>
</reference>
<gene>
    <name evidence="2" type="ORF">D7V93_27985</name>
</gene>
<proteinExistence type="predicted"/>
<evidence type="ECO:0000313" key="3">
    <source>
        <dbReference type="Proteomes" id="UP000272888"/>
    </source>
</evidence>
<sequence>MACLLALGATLAYTGCSDDDDDPKPDGGTTPDSGTPDSGTPDAGPTGTEFTAFVRDLIQNQTNDTGTPVTLDDKTFVDTEPANAFPPTFFQP</sequence>
<name>A0A3A8P7C9_9BACT</name>
<feature type="compositionally biased region" description="Low complexity" evidence="1">
    <location>
        <begin position="26"/>
        <end position="42"/>
    </location>
</feature>